<name>A0A327JF21_9HYPH</name>
<evidence type="ECO:0000313" key="7">
    <source>
        <dbReference type="EMBL" id="RAI23875.1"/>
    </source>
</evidence>
<feature type="region of interest" description="Disordered" evidence="5">
    <location>
        <begin position="822"/>
        <end position="1110"/>
    </location>
</feature>
<feature type="compositionally biased region" description="Basic and acidic residues" evidence="5">
    <location>
        <begin position="1006"/>
        <end position="1033"/>
    </location>
</feature>
<gene>
    <name evidence="7" type="ORF">CH339_22955</name>
</gene>
<feature type="compositionally biased region" description="Low complexity" evidence="5">
    <location>
        <begin position="835"/>
        <end position="866"/>
    </location>
</feature>
<evidence type="ECO:0000256" key="4">
    <source>
        <dbReference type="ARBA" id="ARBA00022840"/>
    </source>
</evidence>
<dbReference type="InterPro" id="IPR027417">
    <property type="entry name" value="P-loop_NTPase"/>
</dbReference>
<keyword evidence="3 7" id="KW-0347">Helicase</keyword>
<dbReference type="RefSeq" id="WP_111436768.1">
    <property type="nucleotide sequence ID" value="NZ_JACIGG010000039.1"/>
</dbReference>
<reference evidence="7 8" key="1">
    <citation type="submission" date="2017-07" db="EMBL/GenBank/DDBJ databases">
        <title>Draft Genome Sequences of Select Purple Nonsulfur Bacteria.</title>
        <authorList>
            <person name="Lasarre B."/>
            <person name="Mckinlay J.B."/>
        </authorList>
    </citation>
    <scope>NUCLEOTIDE SEQUENCE [LARGE SCALE GENOMIC DNA]</scope>
    <source>
        <strain evidence="7 8">DSM 11290</strain>
    </source>
</reference>
<evidence type="ECO:0000256" key="3">
    <source>
        <dbReference type="ARBA" id="ARBA00022806"/>
    </source>
</evidence>
<feature type="compositionally biased region" description="Gly residues" evidence="5">
    <location>
        <begin position="1045"/>
        <end position="1074"/>
    </location>
</feature>
<feature type="domain" description="Helicase C-terminal" evidence="6">
    <location>
        <begin position="166"/>
        <end position="319"/>
    </location>
</feature>
<evidence type="ECO:0000256" key="1">
    <source>
        <dbReference type="ARBA" id="ARBA00022741"/>
    </source>
</evidence>
<feature type="compositionally biased region" description="Low complexity" evidence="5">
    <location>
        <begin position="913"/>
        <end position="980"/>
    </location>
</feature>
<sequence length="1110" mass="119535">MTLKSDAAPLPRSVRARTVTAVLGPTNTGKTHLAIERMIGHASGVIGLPLRLLAREVYGRICTRVGEDAVALITGEEKIVPPQPRYYVCTVEAMPRETDADFVAIDEVQLAADFERGRVFTDRILNLRGQSETLLLGAATVRGLLERLLPGLNVITRPRMSVLAYAGAKKITRLPARSAVVAFSSDEVYGIAELIRRQRGGAAVVLGALSPRTRNAQVALFQSGEVEFLVATDAIGMGLNLDVDHVAFAANRKFDGYQYRPLTPAELGQIAGRAGRHTRDGTFGVTGRVDPFDDDLVESLENHAFLPMRTLQWRNSALDFASVDALRASLDVTPREEGLTRAPPGTDLISLEYALRDDDTATMAADERRVRLLWDVCQVPDYRKIAPANHAELITTLYGYLAREGRVGDDWFAGQVAFADRMDGDIDALSNRIAHIRTWTYVANRPGWLRDPVHWQERTRDIEDRLSDALHEKLTQRFVDRRTSVLMRRLREKAMLEAEINQTGDVTVEGQHVGLLHGFRFTPDPNANGSEMKALRAAAQQALASEIVARAERLEKAPNEDIVLTDEGALRWRGELVGKLAASDDLLKPQVVVLADEQLTGAHRDMVQKRLDLFAGHTIETLLKPLIDLRDAADITGLSRGIAFRLVENLGTVERPEVAEDVRQLDQEARAVLRRYGVRFGAYHIYLPALLKPAPSRLIVQLWALKNADDDTPGLVELPQLSASGRTSVPVDKEIPATIYRLVGFKPCGERAVRIDILERLADLTRPLIGWRPNPAAGEPPEGAIPEGGGFTVTVAMTSLLGCSGEDFASILTALGYRRERRKVEPQAPKEPAEQAEASDAPAEEAAAAETPADTTAAAAEAIPDAAPEETETESAEAPAEETTEVPEEPAPAGETAGGATVADEATAEEAEPAASAPAEAAPETTAADAAVSPATPAQQAAEAADAATPTPEPAPAEATAEESASSEAVAEAAPAAEEPQIVEIWRPSRGNRHGKGKPGRHRGKRGEPSERPEAGGERQRGDKPEGAGDGKGARNRNRHDKGKPGGGQSGGQNRGGQNRGGPNRGGPGRGDGGPSKPRERRPEKQPDPDSPFAALAALKKDLEKQNDKG</sequence>
<evidence type="ECO:0000313" key="8">
    <source>
        <dbReference type="Proteomes" id="UP000249299"/>
    </source>
</evidence>
<evidence type="ECO:0000256" key="5">
    <source>
        <dbReference type="SAM" id="MobiDB-lite"/>
    </source>
</evidence>
<dbReference type="OrthoDB" id="9807155at2"/>
<dbReference type="EMBL" id="NPEV01000091">
    <property type="protein sequence ID" value="RAI23875.1"/>
    <property type="molecule type" value="Genomic_DNA"/>
</dbReference>
<dbReference type="SMART" id="SM00490">
    <property type="entry name" value="HELICc"/>
    <property type="match status" value="1"/>
</dbReference>
<accession>A0A327JF21</accession>
<keyword evidence="2" id="KW-0378">Hydrolase</keyword>
<dbReference type="Pfam" id="PF22527">
    <property type="entry name" value="DEXQc_Suv3"/>
    <property type="match status" value="1"/>
</dbReference>
<dbReference type="InterPro" id="IPR050699">
    <property type="entry name" value="RNA-DNA_Helicase"/>
</dbReference>
<proteinExistence type="predicted"/>
<feature type="compositionally biased region" description="Acidic residues" evidence="5">
    <location>
        <begin position="867"/>
        <end position="888"/>
    </location>
</feature>
<dbReference type="AlphaFoldDB" id="A0A327JF21"/>
<keyword evidence="4" id="KW-0067">ATP-binding</keyword>
<organism evidence="7 8">
    <name type="scientific">Rhodobium orientis</name>
    <dbReference type="NCBI Taxonomy" id="34017"/>
    <lineage>
        <taxon>Bacteria</taxon>
        <taxon>Pseudomonadati</taxon>
        <taxon>Pseudomonadota</taxon>
        <taxon>Alphaproteobacteria</taxon>
        <taxon>Hyphomicrobiales</taxon>
        <taxon>Rhodobiaceae</taxon>
        <taxon>Rhodobium</taxon>
    </lineage>
</organism>
<dbReference type="GO" id="GO:0004386">
    <property type="term" value="F:helicase activity"/>
    <property type="evidence" value="ECO:0007669"/>
    <property type="project" value="UniProtKB-KW"/>
</dbReference>
<dbReference type="InterPro" id="IPR055206">
    <property type="entry name" value="DEXQc_SUV3"/>
</dbReference>
<comment type="caution">
    <text evidence="7">The sequence shown here is derived from an EMBL/GenBank/DDBJ whole genome shotgun (WGS) entry which is preliminary data.</text>
</comment>
<evidence type="ECO:0000259" key="6">
    <source>
        <dbReference type="PROSITE" id="PS51194"/>
    </source>
</evidence>
<dbReference type="PANTHER" id="PTHR12131:SF1">
    <property type="entry name" value="ATP-DEPENDENT RNA HELICASE SUPV3L1, MITOCHONDRIAL-RELATED"/>
    <property type="match status" value="1"/>
</dbReference>
<keyword evidence="8" id="KW-1185">Reference proteome</keyword>
<protein>
    <submittedName>
        <fullName evidence="7">Helicase</fullName>
    </submittedName>
</protein>
<dbReference type="GO" id="GO:0005524">
    <property type="term" value="F:ATP binding"/>
    <property type="evidence" value="ECO:0007669"/>
    <property type="project" value="UniProtKB-KW"/>
</dbReference>
<evidence type="ECO:0000256" key="2">
    <source>
        <dbReference type="ARBA" id="ARBA00022801"/>
    </source>
</evidence>
<dbReference type="PROSITE" id="PS51194">
    <property type="entry name" value="HELICASE_CTER"/>
    <property type="match status" value="1"/>
</dbReference>
<dbReference type="Pfam" id="PF00271">
    <property type="entry name" value="Helicase_C"/>
    <property type="match status" value="1"/>
</dbReference>
<feature type="compositionally biased region" description="Basic and acidic residues" evidence="5">
    <location>
        <begin position="1099"/>
        <end position="1110"/>
    </location>
</feature>
<dbReference type="PANTHER" id="PTHR12131">
    <property type="entry name" value="ATP-DEPENDENT RNA AND DNA HELICASE"/>
    <property type="match status" value="1"/>
</dbReference>
<dbReference type="GO" id="GO:0016787">
    <property type="term" value="F:hydrolase activity"/>
    <property type="evidence" value="ECO:0007669"/>
    <property type="project" value="UniProtKB-KW"/>
</dbReference>
<feature type="compositionally biased region" description="Low complexity" evidence="5">
    <location>
        <begin position="891"/>
        <end position="905"/>
    </location>
</feature>
<keyword evidence="1" id="KW-0547">Nucleotide-binding</keyword>
<feature type="compositionally biased region" description="Basic residues" evidence="5">
    <location>
        <begin position="990"/>
        <end position="1005"/>
    </location>
</feature>
<dbReference type="SUPFAM" id="SSF52540">
    <property type="entry name" value="P-loop containing nucleoside triphosphate hydrolases"/>
    <property type="match status" value="2"/>
</dbReference>
<dbReference type="Proteomes" id="UP000249299">
    <property type="component" value="Unassembled WGS sequence"/>
</dbReference>
<feature type="compositionally biased region" description="Basic and acidic residues" evidence="5">
    <location>
        <begin position="1077"/>
        <end position="1088"/>
    </location>
</feature>
<dbReference type="Gene3D" id="3.40.50.300">
    <property type="entry name" value="P-loop containing nucleotide triphosphate hydrolases"/>
    <property type="match status" value="2"/>
</dbReference>
<dbReference type="InterPro" id="IPR001650">
    <property type="entry name" value="Helicase_C-like"/>
</dbReference>